<gene>
    <name evidence="1" type="ORF">FM069_05860</name>
</gene>
<keyword evidence="2" id="KW-1185">Reference proteome</keyword>
<evidence type="ECO:0000313" key="2">
    <source>
        <dbReference type="Proteomes" id="UP000315235"/>
    </source>
</evidence>
<proteinExistence type="predicted"/>
<dbReference type="EMBL" id="VJOY01000003">
    <property type="protein sequence ID" value="TRX75957.1"/>
    <property type="molecule type" value="Genomic_DNA"/>
</dbReference>
<protein>
    <submittedName>
        <fullName evidence="1">Uncharacterized protein</fullName>
    </submittedName>
</protein>
<reference evidence="1 2" key="1">
    <citation type="submission" date="2019-07" db="EMBL/GenBank/DDBJ databases">
        <title>Pseudomonas mangiferae sp. nov., isolated from bark of mango tree in Thailand.</title>
        <authorList>
            <person name="Srisuk N."/>
            <person name="Anurat P."/>
        </authorList>
    </citation>
    <scope>NUCLEOTIDE SEQUENCE [LARGE SCALE GENOMIC DNA]</scope>
    <source>
        <strain evidence="1 2">DMKU_BBB3-04</strain>
    </source>
</reference>
<dbReference type="RefSeq" id="WP_143487349.1">
    <property type="nucleotide sequence ID" value="NZ_VJOY01000003.1"/>
</dbReference>
<comment type="caution">
    <text evidence="1">The sequence shown here is derived from an EMBL/GenBank/DDBJ whole genome shotgun (WGS) entry which is preliminary data.</text>
</comment>
<dbReference type="Proteomes" id="UP000315235">
    <property type="component" value="Unassembled WGS sequence"/>
</dbReference>
<evidence type="ECO:0000313" key="1">
    <source>
        <dbReference type="EMBL" id="TRX75957.1"/>
    </source>
</evidence>
<name>A0A553H2H5_9PSED</name>
<dbReference type="AlphaFoldDB" id="A0A553H2H5"/>
<organism evidence="1 2">
    <name type="scientific">Pseudomonas mangiferae</name>
    <dbReference type="NCBI Taxonomy" id="2593654"/>
    <lineage>
        <taxon>Bacteria</taxon>
        <taxon>Pseudomonadati</taxon>
        <taxon>Pseudomonadota</taxon>
        <taxon>Gammaproteobacteria</taxon>
        <taxon>Pseudomonadales</taxon>
        <taxon>Pseudomonadaceae</taxon>
        <taxon>Pseudomonas</taxon>
    </lineage>
</organism>
<accession>A0A553H2H5</accession>
<sequence length="91" mass="10261">MLELEEPSRDTMLEPELSVDAQGLVRLRFPHLGLTLEAPAAQIRIAVEAVRKQRPMRVSAEAFEGPLWEILLSFAKANELRRLIDPNAART</sequence>